<evidence type="ECO:0000313" key="3">
    <source>
        <dbReference type="EMBL" id="AIF83206.1"/>
    </source>
</evidence>
<dbReference type="Gene3D" id="3.30.530.20">
    <property type="match status" value="1"/>
</dbReference>
<feature type="domain" description="Activator of Hsp90 ATPase homologue 1/2-like C-terminal" evidence="2">
    <location>
        <begin position="29"/>
        <end position="153"/>
    </location>
</feature>
<dbReference type="HOGENOM" id="CLU_108923_1_0_2"/>
<evidence type="ECO:0000313" key="4">
    <source>
        <dbReference type="Proteomes" id="UP000028194"/>
    </source>
</evidence>
<keyword evidence="4" id="KW-1185">Reference proteome</keyword>
<organism evidence="3 4">
    <name type="scientific">Candidatus Nitrososphaera evergladensis SR1</name>
    <dbReference type="NCBI Taxonomy" id="1459636"/>
    <lineage>
        <taxon>Archaea</taxon>
        <taxon>Nitrososphaerota</taxon>
        <taxon>Nitrososphaeria</taxon>
        <taxon>Nitrososphaerales</taxon>
        <taxon>Nitrososphaeraceae</taxon>
        <taxon>Nitrososphaera</taxon>
    </lineage>
</organism>
<dbReference type="KEGG" id="nev:NTE_01133"/>
<accession>A0A075MNT8</accession>
<dbReference type="Proteomes" id="UP000028194">
    <property type="component" value="Chromosome"/>
</dbReference>
<dbReference type="EMBL" id="CP007174">
    <property type="protein sequence ID" value="AIF83206.1"/>
    <property type="molecule type" value="Genomic_DNA"/>
</dbReference>
<gene>
    <name evidence="3" type="ORF">NTE_01133</name>
</gene>
<dbReference type="Pfam" id="PF08327">
    <property type="entry name" value="AHSA1"/>
    <property type="match status" value="1"/>
</dbReference>
<dbReference type="CDD" id="cd08897">
    <property type="entry name" value="SRPBCC_CalC_Aha1-like_4"/>
    <property type="match status" value="1"/>
</dbReference>
<evidence type="ECO:0000259" key="2">
    <source>
        <dbReference type="Pfam" id="PF08327"/>
    </source>
</evidence>
<dbReference type="STRING" id="1459636.NTE_01133"/>
<dbReference type="InterPro" id="IPR023393">
    <property type="entry name" value="START-like_dom_sf"/>
</dbReference>
<dbReference type="AlphaFoldDB" id="A0A075MNT8"/>
<proteinExistence type="inferred from homology"/>
<comment type="similarity">
    <text evidence="1">Belongs to the AHA1 family.</text>
</comment>
<reference evidence="3 4" key="1">
    <citation type="journal article" date="2014" name="PLoS ONE">
        <title>Genome Sequence of Candidatus Nitrososphaera evergladensis from Group I.1b Enriched from Everglades Soil Reveals Novel Genomic Features of the Ammonia-Oxidizing Archaea.</title>
        <authorList>
            <person name="Zhalnina K.V."/>
            <person name="Dias R."/>
            <person name="Leonard M.T."/>
            <person name="Dorr de Quadros P."/>
            <person name="Camargo F.A."/>
            <person name="Drew J.C."/>
            <person name="Farmerie W.G."/>
            <person name="Daroub S.H."/>
            <person name="Triplett E.W."/>
        </authorList>
    </citation>
    <scope>NUCLEOTIDE SEQUENCE [LARGE SCALE GENOMIC DNA]</scope>
    <source>
        <strain evidence="3 4">SR1</strain>
    </source>
</reference>
<protein>
    <recommendedName>
        <fullName evidence="2">Activator of Hsp90 ATPase homologue 1/2-like C-terminal domain-containing protein</fullName>
    </recommendedName>
</protein>
<dbReference type="SUPFAM" id="SSF55961">
    <property type="entry name" value="Bet v1-like"/>
    <property type="match status" value="1"/>
</dbReference>
<evidence type="ECO:0000256" key="1">
    <source>
        <dbReference type="ARBA" id="ARBA00006817"/>
    </source>
</evidence>
<name>A0A075MNT8_9ARCH</name>
<dbReference type="InterPro" id="IPR013538">
    <property type="entry name" value="ASHA1/2-like_C"/>
</dbReference>
<sequence length="156" mass="17851">MEIKRLYLLTNTISFMDTKKTIAVQAVINAPVEKVWKLWTAPEHITKWNNASDDWHTPRAENDLRAGGKFLCRMEAKDGSVGFDFAGVYDEVKKNELIAYTLGDERKVKVTFTKNNDVETKVVETFEAESTNPLEMQRGGWQAILDNFKKYVEASN</sequence>